<evidence type="ECO:0000313" key="2">
    <source>
        <dbReference type="Proteomes" id="UP001501676"/>
    </source>
</evidence>
<dbReference type="Gene3D" id="3.30.1330.40">
    <property type="entry name" value="RutC-like"/>
    <property type="match status" value="1"/>
</dbReference>
<dbReference type="CDD" id="cd00448">
    <property type="entry name" value="YjgF_YER057c_UK114_family"/>
    <property type="match status" value="1"/>
</dbReference>
<keyword evidence="2" id="KW-1185">Reference proteome</keyword>
<reference evidence="2" key="1">
    <citation type="journal article" date="2019" name="Int. J. Syst. Evol. Microbiol.">
        <title>The Global Catalogue of Microorganisms (GCM) 10K type strain sequencing project: providing services to taxonomists for standard genome sequencing and annotation.</title>
        <authorList>
            <consortium name="The Broad Institute Genomics Platform"/>
            <consortium name="The Broad Institute Genome Sequencing Center for Infectious Disease"/>
            <person name="Wu L."/>
            <person name="Ma J."/>
        </authorList>
    </citation>
    <scope>NUCLEOTIDE SEQUENCE [LARGE SCALE GENOMIC DNA]</scope>
    <source>
        <strain evidence="2">JCM 9458</strain>
    </source>
</reference>
<dbReference type="RefSeq" id="WP_345729144.1">
    <property type="nucleotide sequence ID" value="NZ_BAAAYN010000023.1"/>
</dbReference>
<comment type="caution">
    <text evidence="1">The sequence shown here is derived from an EMBL/GenBank/DDBJ whole genome shotgun (WGS) entry which is preliminary data.</text>
</comment>
<dbReference type="InterPro" id="IPR035959">
    <property type="entry name" value="RutC-like_sf"/>
</dbReference>
<proteinExistence type="predicted"/>
<dbReference type="Pfam" id="PF01042">
    <property type="entry name" value="Ribonuc_L-PSP"/>
    <property type="match status" value="1"/>
</dbReference>
<evidence type="ECO:0000313" key="1">
    <source>
        <dbReference type="EMBL" id="GAA3388431.1"/>
    </source>
</evidence>
<sequence>MTILVTDMAVIDQVIALRREFFSQPFPADTIAQIGSLASPDWQIEIAAIAIVPGP</sequence>
<dbReference type="InterPro" id="IPR006175">
    <property type="entry name" value="YjgF/YER057c/UK114"/>
</dbReference>
<gene>
    <name evidence="1" type="ORF">GCM10020369_34580</name>
</gene>
<dbReference type="Proteomes" id="UP001501676">
    <property type="component" value="Unassembled WGS sequence"/>
</dbReference>
<dbReference type="SUPFAM" id="SSF55298">
    <property type="entry name" value="YjgF-like"/>
    <property type="match status" value="1"/>
</dbReference>
<name>A0ABP6SY93_9ACTN</name>
<dbReference type="EMBL" id="BAAAYN010000023">
    <property type="protein sequence ID" value="GAA3388431.1"/>
    <property type="molecule type" value="Genomic_DNA"/>
</dbReference>
<organism evidence="1 2">
    <name type="scientific">Cryptosporangium minutisporangium</name>
    <dbReference type="NCBI Taxonomy" id="113569"/>
    <lineage>
        <taxon>Bacteria</taxon>
        <taxon>Bacillati</taxon>
        <taxon>Actinomycetota</taxon>
        <taxon>Actinomycetes</taxon>
        <taxon>Cryptosporangiales</taxon>
        <taxon>Cryptosporangiaceae</taxon>
        <taxon>Cryptosporangium</taxon>
    </lineage>
</organism>
<protein>
    <submittedName>
        <fullName evidence="1">Uncharacterized protein</fullName>
    </submittedName>
</protein>
<accession>A0ABP6SY93</accession>